<dbReference type="RefSeq" id="XP_010276576.1">
    <property type="nucleotide sequence ID" value="XM_010278274.2"/>
</dbReference>
<dbReference type="RefSeq" id="XP_010276574.1">
    <property type="nucleotide sequence ID" value="XM_010278272.2"/>
</dbReference>
<organism evidence="2 3">
    <name type="scientific">Nelumbo nucifera</name>
    <name type="common">Sacred lotus</name>
    <dbReference type="NCBI Taxonomy" id="4432"/>
    <lineage>
        <taxon>Eukaryota</taxon>
        <taxon>Viridiplantae</taxon>
        <taxon>Streptophyta</taxon>
        <taxon>Embryophyta</taxon>
        <taxon>Tracheophyta</taxon>
        <taxon>Spermatophyta</taxon>
        <taxon>Magnoliopsida</taxon>
        <taxon>Proteales</taxon>
        <taxon>Nelumbonaceae</taxon>
        <taxon>Nelumbo</taxon>
    </lineage>
</organism>
<gene>
    <name evidence="3 4 5" type="primary">LOC104611290</name>
</gene>
<proteinExistence type="predicted"/>
<evidence type="ECO:0000313" key="3">
    <source>
        <dbReference type="RefSeq" id="XP_010276574.1"/>
    </source>
</evidence>
<sequence>MAMPWSMSLWLAKMVWVALCSWVSSCLMVADEIASALRSGDVSPFNVG</sequence>
<name>A0A1U8B6I4_NELNU</name>
<dbReference type="KEGG" id="nnu:104611290"/>
<dbReference type="AlphaFoldDB" id="A0A1U8B6I4"/>
<reference evidence="3 4" key="1">
    <citation type="submission" date="2025-04" db="UniProtKB">
        <authorList>
            <consortium name="RefSeq"/>
        </authorList>
    </citation>
    <scope>IDENTIFICATION</scope>
</reference>
<dbReference type="RefSeq" id="XP_010276575.1">
    <property type="nucleotide sequence ID" value="XM_010278273.2"/>
</dbReference>
<evidence type="ECO:0000313" key="5">
    <source>
        <dbReference type="RefSeq" id="XP_010276576.1"/>
    </source>
</evidence>
<dbReference type="PANTHER" id="PTHR48156:SF1">
    <property type="entry name" value="TRANSMEMBRANE PROTEIN"/>
    <property type="match status" value="1"/>
</dbReference>
<protein>
    <submittedName>
        <fullName evidence="3 4">Uncharacterized protein LOC104611290</fullName>
    </submittedName>
</protein>
<dbReference type="OrthoDB" id="603217at2759"/>
<evidence type="ECO:0000313" key="2">
    <source>
        <dbReference type="Proteomes" id="UP000189703"/>
    </source>
</evidence>
<keyword evidence="1" id="KW-0732">Signal</keyword>
<dbReference type="Proteomes" id="UP000189703">
    <property type="component" value="Unplaced"/>
</dbReference>
<dbReference type="eggNOG" id="ENOG502SB0A">
    <property type="taxonomic scope" value="Eukaryota"/>
</dbReference>
<feature type="signal peptide" evidence="1">
    <location>
        <begin position="1"/>
        <end position="20"/>
    </location>
</feature>
<dbReference type="PANTHER" id="PTHR48156">
    <property type="entry name" value="TRANSMEMBRANE PROTEIN"/>
    <property type="match status" value="1"/>
</dbReference>
<feature type="chain" id="PRO_5010665310" evidence="1">
    <location>
        <begin position="21"/>
        <end position="48"/>
    </location>
</feature>
<evidence type="ECO:0000256" key="1">
    <source>
        <dbReference type="SAM" id="SignalP"/>
    </source>
</evidence>
<dbReference type="GeneID" id="104611290"/>
<evidence type="ECO:0000313" key="4">
    <source>
        <dbReference type="RefSeq" id="XP_010276575.1"/>
    </source>
</evidence>
<keyword evidence="2" id="KW-1185">Reference proteome</keyword>
<accession>A0A1U8B6I4</accession>